<dbReference type="PROSITE" id="PS01332">
    <property type="entry name" value="HTH_RRF2_1"/>
    <property type="match status" value="1"/>
</dbReference>
<dbReference type="EMBL" id="FMXE01000004">
    <property type="protein sequence ID" value="SDA47832.1"/>
    <property type="molecule type" value="Genomic_DNA"/>
</dbReference>
<dbReference type="PROSITE" id="PS51197">
    <property type="entry name" value="HTH_RRF2_2"/>
    <property type="match status" value="1"/>
</dbReference>
<name>A0A1G5VPP7_9BACT</name>
<dbReference type="Proteomes" id="UP000198756">
    <property type="component" value="Unassembled WGS sequence"/>
</dbReference>
<sequence>MKYPEGLWNFEGRLFYFRLITLKNMKALSQVGKYGLRAILYLAANPSEGQYMSIRQISDELKLSFHFITKIFRELTAKGILISYRGPSGGVALARPADQIMLIDIIQALEGDDYFDKCLIGLPHCGTAKPCPVHEFWKEIKTKLQKNFSETSLALLGEKIRTQEVRLDD</sequence>
<dbReference type="AlphaFoldDB" id="A0A1G5VPP7"/>
<dbReference type="SUPFAM" id="SSF46785">
    <property type="entry name" value="Winged helix' DNA-binding domain"/>
    <property type="match status" value="1"/>
</dbReference>
<dbReference type="NCBIfam" id="TIGR00738">
    <property type="entry name" value="rrf2_super"/>
    <property type="match status" value="1"/>
</dbReference>
<evidence type="ECO:0000313" key="1">
    <source>
        <dbReference type="EMBL" id="SDA47832.1"/>
    </source>
</evidence>
<evidence type="ECO:0000313" key="2">
    <source>
        <dbReference type="Proteomes" id="UP000198756"/>
    </source>
</evidence>
<dbReference type="InterPro" id="IPR036388">
    <property type="entry name" value="WH-like_DNA-bd_sf"/>
</dbReference>
<dbReference type="InterPro" id="IPR000944">
    <property type="entry name" value="Tscrpt_reg_Rrf2"/>
</dbReference>
<dbReference type="GO" id="GO:0003700">
    <property type="term" value="F:DNA-binding transcription factor activity"/>
    <property type="evidence" value="ECO:0007669"/>
    <property type="project" value="TreeGrafter"/>
</dbReference>
<dbReference type="STRING" id="279824.SAMN03080617_00619"/>
<gene>
    <name evidence="1" type="ORF">SAMN03080617_00619</name>
</gene>
<keyword evidence="2" id="KW-1185">Reference proteome</keyword>
<dbReference type="GO" id="GO:0005829">
    <property type="term" value="C:cytosol"/>
    <property type="evidence" value="ECO:0007669"/>
    <property type="project" value="TreeGrafter"/>
</dbReference>
<dbReference type="PANTHER" id="PTHR33221">
    <property type="entry name" value="WINGED HELIX-TURN-HELIX TRANSCRIPTIONAL REGULATOR, RRF2 FAMILY"/>
    <property type="match status" value="1"/>
</dbReference>
<proteinExistence type="predicted"/>
<dbReference type="InterPro" id="IPR036390">
    <property type="entry name" value="WH_DNA-bd_sf"/>
</dbReference>
<organism evidence="1 2">
    <name type="scientific">Algoriphagus alkaliphilus</name>
    <dbReference type="NCBI Taxonomy" id="279824"/>
    <lineage>
        <taxon>Bacteria</taxon>
        <taxon>Pseudomonadati</taxon>
        <taxon>Bacteroidota</taxon>
        <taxon>Cytophagia</taxon>
        <taxon>Cytophagales</taxon>
        <taxon>Cyclobacteriaceae</taxon>
        <taxon>Algoriphagus</taxon>
    </lineage>
</organism>
<reference evidence="2" key="1">
    <citation type="submission" date="2016-10" db="EMBL/GenBank/DDBJ databases">
        <authorList>
            <person name="Varghese N."/>
            <person name="Submissions S."/>
        </authorList>
    </citation>
    <scope>NUCLEOTIDE SEQUENCE [LARGE SCALE GENOMIC DNA]</scope>
    <source>
        <strain evidence="2">DSM 22703</strain>
    </source>
</reference>
<dbReference type="Gene3D" id="1.10.10.10">
    <property type="entry name" value="Winged helix-like DNA-binding domain superfamily/Winged helix DNA-binding domain"/>
    <property type="match status" value="1"/>
</dbReference>
<protein>
    <submittedName>
        <fullName evidence="1">Transcriptional regulator, BadM/Rrf2 family</fullName>
    </submittedName>
</protein>
<dbReference type="Pfam" id="PF02082">
    <property type="entry name" value="Rrf2"/>
    <property type="match status" value="1"/>
</dbReference>
<accession>A0A1G5VPP7</accession>
<dbReference type="PANTHER" id="PTHR33221:SF15">
    <property type="entry name" value="HTH-TYPE TRANSCRIPTIONAL REGULATOR YWGB-RELATED"/>
    <property type="match status" value="1"/>
</dbReference>
<dbReference type="InterPro" id="IPR030489">
    <property type="entry name" value="TR_Rrf2-type_CS"/>
</dbReference>